<dbReference type="EMBL" id="JBDNCH010000003">
    <property type="protein sequence ID" value="MEN9063015.1"/>
    <property type="molecule type" value="Genomic_DNA"/>
</dbReference>
<gene>
    <name evidence="2" type="ORF">ABFB10_20575</name>
</gene>
<feature type="region of interest" description="Disordered" evidence="1">
    <location>
        <begin position="268"/>
        <end position="305"/>
    </location>
</feature>
<dbReference type="InterPro" id="IPR027417">
    <property type="entry name" value="P-loop_NTPase"/>
</dbReference>
<evidence type="ECO:0000313" key="2">
    <source>
        <dbReference type="EMBL" id="MEN9063015.1"/>
    </source>
</evidence>
<accession>A0AAW9SUK1</accession>
<evidence type="ECO:0000256" key="1">
    <source>
        <dbReference type="SAM" id="MobiDB-lite"/>
    </source>
</evidence>
<organism evidence="2 3">
    <name type="scientific">Ponticoccus litoralis</name>
    <dbReference type="NCBI Taxonomy" id="422297"/>
    <lineage>
        <taxon>Bacteria</taxon>
        <taxon>Pseudomonadati</taxon>
        <taxon>Pseudomonadota</taxon>
        <taxon>Alphaproteobacteria</taxon>
        <taxon>Rhodobacterales</taxon>
        <taxon>Roseobacteraceae</taxon>
        <taxon>Ponticoccus</taxon>
    </lineage>
</organism>
<reference evidence="2 3" key="1">
    <citation type="submission" date="2024-05" db="EMBL/GenBank/DDBJ databases">
        <title>Genome sequence of Ponticoccus litoralis KCCM 90028.</title>
        <authorList>
            <person name="Kim J.M."/>
            <person name="Lee J.K."/>
            <person name="Choi B.J."/>
            <person name="Bayburt H."/>
            <person name="Baek J.H."/>
            <person name="Jeon C.O."/>
        </authorList>
    </citation>
    <scope>NUCLEOTIDE SEQUENCE [LARGE SCALE GENOMIC DNA]</scope>
    <source>
        <strain evidence="2 3">KCCM 90028</strain>
    </source>
</reference>
<proteinExistence type="predicted"/>
<protein>
    <recommendedName>
        <fullName evidence="4">Sulfotransferase family protein</fullName>
    </recommendedName>
</protein>
<evidence type="ECO:0008006" key="4">
    <source>
        <dbReference type="Google" id="ProtNLM"/>
    </source>
</evidence>
<dbReference type="RefSeq" id="WP_347168121.1">
    <property type="nucleotide sequence ID" value="NZ_JBDNCH010000003.1"/>
</dbReference>
<keyword evidence="3" id="KW-1185">Reference proteome</keyword>
<dbReference type="Gene3D" id="3.40.50.300">
    <property type="entry name" value="P-loop containing nucleotide triphosphate hydrolases"/>
    <property type="match status" value="1"/>
</dbReference>
<dbReference type="SUPFAM" id="SSF52540">
    <property type="entry name" value="P-loop containing nucleoside triphosphate hydrolases"/>
    <property type="match status" value="1"/>
</dbReference>
<name>A0AAW9SUK1_9RHOB</name>
<sequence>MTAAPDKLLHAALQALEQAAPARVRDMSGLAPPGDRAEARKALQESLKAAARLLADRPAKPVLRTLHHLACTGGTVISKAVATQPNVALLSEVDPFSPLGHAHPFRPTDMIGLAKIGSRAVSSDTQARLFKASLDVLVQENADRGSYLVLRDHSHGKYTYGEDIGSYPGLRDFLSDAYDLRSAVTVRDPIDSYLSLRRNGWVHCQPATFDEYCRRMLVFLDDHAGVPLIRYEDFITDPQKGGSALCRALALPFNPDFPHLMPARFAVRRQRAQGEQAGAPPALRDPRGSGPGHPRQPQPRGPGRASGLFYRAGPACISRASRAIRAPASSSSIVCATIS</sequence>
<dbReference type="Proteomes" id="UP001428774">
    <property type="component" value="Unassembled WGS sequence"/>
</dbReference>
<dbReference type="AlphaFoldDB" id="A0AAW9SUK1"/>
<comment type="caution">
    <text evidence="2">The sequence shown here is derived from an EMBL/GenBank/DDBJ whole genome shotgun (WGS) entry which is preliminary data.</text>
</comment>
<evidence type="ECO:0000313" key="3">
    <source>
        <dbReference type="Proteomes" id="UP001428774"/>
    </source>
</evidence>